<dbReference type="AlphaFoldDB" id="A0A261WDM4"/>
<protein>
    <submittedName>
        <fullName evidence="1">Uncharacterized protein</fullName>
    </submittedName>
</protein>
<accession>A0A261WDM4</accession>
<evidence type="ECO:0000313" key="2">
    <source>
        <dbReference type="Proteomes" id="UP000217163"/>
    </source>
</evidence>
<evidence type="ECO:0000313" key="1">
    <source>
        <dbReference type="EMBL" id="OZI84033.1"/>
    </source>
</evidence>
<dbReference type="Pfam" id="PF19619">
    <property type="entry name" value="DUF6124"/>
    <property type="match status" value="1"/>
</dbReference>
<gene>
    <name evidence="1" type="ORF">CFN58_27555</name>
</gene>
<reference evidence="2" key="1">
    <citation type="journal article" date="2016" name="Sci. Rep.">
        <title>Genome analysis of the kiwifruit canker pathogen Pseudomonas syringae pv. actinidiae biovar 5.</title>
        <authorList>
            <person name="Fujikawa T."/>
            <person name="Sawada H."/>
        </authorList>
    </citation>
    <scope>NUCLEOTIDE SEQUENCE [LARGE SCALE GENOMIC DNA]</scope>
    <source>
        <strain evidence="2">MAFF 212061</strain>
    </source>
</reference>
<proteinExistence type="predicted"/>
<sequence>MHENSAHLSDPMRCASATAHEASDQLIGQRRDLALLYMVQALIEPLIASCPLPRLKVQDR</sequence>
<name>A0A261WDM4_9PSED</name>
<comment type="caution">
    <text evidence="1">The sequence shown here is derived from an EMBL/GenBank/DDBJ whole genome shotgun (WGS) entry which is preliminary data.</text>
</comment>
<organism evidence="1 2">
    <name type="scientific">Pseudomonas avellanae</name>
    <dbReference type="NCBI Taxonomy" id="46257"/>
    <lineage>
        <taxon>Bacteria</taxon>
        <taxon>Pseudomonadati</taxon>
        <taxon>Pseudomonadota</taxon>
        <taxon>Gammaproteobacteria</taxon>
        <taxon>Pseudomonadales</taxon>
        <taxon>Pseudomonadaceae</taxon>
        <taxon>Pseudomonas</taxon>
    </lineage>
</organism>
<dbReference type="Proteomes" id="UP000217163">
    <property type="component" value="Unassembled WGS sequence"/>
</dbReference>
<dbReference type="EMBL" id="NKQU01000610">
    <property type="protein sequence ID" value="OZI84033.1"/>
    <property type="molecule type" value="Genomic_DNA"/>
</dbReference>